<evidence type="ECO:0000313" key="2">
    <source>
        <dbReference type="EMBL" id="GAA0726752.1"/>
    </source>
</evidence>
<dbReference type="InterPro" id="IPR024300">
    <property type="entry name" value="SipL_SPOCS_dom"/>
</dbReference>
<dbReference type="Pfam" id="PF12673">
    <property type="entry name" value="SipL"/>
    <property type="match status" value="1"/>
</dbReference>
<protein>
    <recommendedName>
        <fullName evidence="1">SipL SPOCS domain-containing protein</fullName>
    </recommendedName>
</protein>
<evidence type="ECO:0000313" key="3">
    <source>
        <dbReference type="Proteomes" id="UP001500339"/>
    </source>
</evidence>
<comment type="caution">
    <text evidence="2">The sequence shown here is derived from an EMBL/GenBank/DDBJ whole genome shotgun (WGS) entry which is preliminary data.</text>
</comment>
<keyword evidence="3" id="KW-1185">Reference proteome</keyword>
<accession>A0ABN1J2H1</accession>
<proteinExistence type="predicted"/>
<reference evidence="2 3" key="1">
    <citation type="journal article" date="2019" name="Int. J. Syst. Evol. Microbiol.">
        <title>The Global Catalogue of Microorganisms (GCM) 10K type strain sequencing project: providing services to taxonomists for standard genome sequencing and annotation.</title>
        <authorList>
            <consortium name="The Broad Institute Genomics Platform"/>
            <consortium name="The Broad Institute Genome Sequencing Center for Infectious Disease"/>
            <person name="Wu L."/>
            <person name="Ma J."/>
        </authorList>
    </citation>
    <scope>NUCLEOTIDE SEQUENCE [LARGE SCALE GENOMIC DNA]</scope>
    <source>
        <strain evidence="2 3">JCM 1405</strain>
    </source>
</reference>
<evidence type="ECO:0000259" key="1">
    <source>
        <dbReference type="Pfam" id="PF12673"/>
    </source>
</evidence>
<sequence length="202" mass="23396">MKINDIEISGIITQEELSNYNLEYPRKELSETFGIDFSEEMATIDIPLQVFFDAKVVESKSISTQGQNKVFIHGIITTKLVYVADETTKPIKTVEFYKHFSCFFPIGDGKSEEINTRVFIEDVIITQNSNRGFYISLLLLACPVYSRDVDKHKDIEILPKREKLNKVEEPKNISKAVRNKDVDVEIEYDMNMTGQYFESDWK</sequence>
<gene>
    <name evidence="2" type="ORF">GCM10008905_23570</name>
</gene>
<name>A0ABN1J2H1_9CLOT</name>
<dbReference type="Proteomes" id="UP001500339">
    <property type="component" value="Unassembled WGS sequence"/>
</dbReference>
<dbReference type="EMBL" id="BAAACF010000003">
    <property type="protein sequence ID" value="GAA0726752.1"/>
    <property type="molecule type" value="Genomic_DNA"/>
</dbReference>
<organism evidence="2 3">
    <name type="scientific">Clostridium malenominatum</name>
    <dbReference type="NCBI Taxonomy" id="1539"/>
    <lineage>
        <taxon>Bacteria</taxon>
        <taxon>Bacillati</taxon>
        <taxon>Bacillota</taxon>
        <taxon>Clostridia</taxon>
        <taxon>Eubacteriales</taxon>
        <taxon>Clostridiaceae</taxon>
        <taxon>Clostridium</taxon>
    </lineage>
</organism>
<feature type="domain" description="SipL SPOCS" evidence="1">
    <location>
        <begin position="64"/>
        <end position="125"/>
    </location>
</feature>
<dbReference type="RefSeq" id="WP_343769926.1">
    <property type="nucleotide sequence ID" value="NZ_BAAACF010000003.1"/>
</dbReference>